<reference evidence="1 2" key="1">
    <citation type="submission" date="2023-03" db="EMBL/GenBank/DDBJ databases">
        <title>Draft assemblies of triclosan tolerant bacteria isolated from returned activated sludge.</title>
        <authorList>
            <person name="Van Hamelsveld S."/>
        </authorList>
    </citation>
    <scope>NUCLEOTIDE SEQUENCE [LARGE SCALE GENOMIC DNA]</scope>
    <source>
        <strain evidence="1 2">GW210010_S58</strain>
    </source>
</reference>
<dbReference type="RefSeq" id="WP_276266795.1">
    <property type="nucleotide sequence ID" value="NZ_JARJLM010000429.1"/>
</dbReference>
<sequence length="176" mass="18427">MRIPSAPALVLTGVFALEGCASSFAEKESLADLHPVFSTDGRMQLRVQPCIDRTGYASRDLGHEATDTLIAKLKGSPEFEIKTDGRYVLSCDVSAFAEGNAVKRWLLPGWGATSGQVAVMVVDSTTGETMAIVRGAATVGAGGLYSIGADKIILASALDDVVRQLRQLASGKSPGK</sequence>
<dbReference type="Proteomes" id="UP001216674">
    <property type="component" value="Unassembled WGS sequence"/>
</dbReference>
<evidence type="ECO:0000313" key="1">
    <source>
        <dbReference type="EMBL" id="MDF3836276.1"/>
    </source>
</evidence>
<evidence type="ECO:0000313" key="2">
    <source>
        <dbReference type="Proteomes" id="UP001216674"/>
    </source>
</evidence>
<accession>A0ABT6AX70</accession>
<dbReference type="InterPro" id="IPR025522">
    <property type="entry name" value="DUF4410"/>
</dbReference>
<comment type="caution">
    <text evidence="1">The sequence shown here is derived from an EMBL/GenBank/DDBJ whole genome shotgun (WGS) entry which is preliminary data.</text>
</comment>
<name>A0ABT6AX70_9BURK</name>
<organism evidence="1 2">
    <name type="scientific">Cupriavidus basilensis</name>
    <dbReference type="NCBI Taxonomy" id="68895"/>
    <lineage>
        <taxon>Bacteria</taxon>
        <taxon>Pseudomonadati</taxon>
        <taxon>Pseudomonadota</taxon>
        <taxon>Betaproteobacteria</taxon>
        <taxon>Burkholderiales</taxon>
        <taxon>Burkholderiaceae</taxon>
        <taxon>Cupriavidus</taxon>
    </lineage>
</organism>
<dbReference type="Pfam" id="PF14366">
    <property type="entry name" value="DUF4410"/>
    <property type="match status" value="1"/>
</dbReference>
<proteinExistence type="predicted"/>
<gene>
    <name evidence="1" type="ORF">P3W85_25490</name>
</gene>
<protein>
    <submittedName>
        <fullName evidence="1">DUF4410 domain-containing protein</fullName>
    </submittedName>
</protein>
<dbReference type="EMBL" id="JARJLM010000429">
    <property type="protein sequence ID" value="MDF3836276.1"/>
    <property type="molecule type" value="Genomic_DNA"/>
</dbReference>
<keyword evidence="2" id="KW-1185">Reference proteome</keyword>